<dbReference type="InterPro" id="IPR002656">
    <property type="entry name" value="Acyl_transf_3_dom"/>
</dbReference>
<feature type="transmembrane region" description="Helical" evidence="1">
    <location>
        <begin position="54"/>
        <end position="72"/>
    </location>
</feature>
<keyword evidence="1" id="KW-1133">Transmembrane helix</keyword>
<feature type="transmembrane region" description="Helical" evidence="1">
    <location>
        <begin position="284"/>
        <end position="305"/>
    </location>
</feature>
<dbReference type="EMBL" id="CP015958">
    <property type="protein sequence ID" value="QLB63254.1"/>
    <property type="molecule type" value="Genomic_DNA"/>
</dbReference>
<dbReference type="GO" id="GO:0016020">
    <property type="term" value="C:membrane"/>
    <property type="evidence" value="ECO:0007669"/>
    <property type="project" value="TreeGrafter"/>
</dbReference>
<evidence type="ECO:0000313" key="3">
    <source>
        <dbReference type="EMBL" id="QLB63254.1"/>
    </source>
</evidence>
<dbReference type="PANTHER" id="PTHR23028">
    <property type="entry name" value="ACETYLTRANSFERASE"/>
    <property type="match status" value="1"/>
</dbReference>
<feature type="transmembrane region" description="Helical" evidence="1">
    <location>
        <begin position="92"/>
        <end position="110"/>
    </location>
</feature>
<feature type="domain" description="Acyltransferase 3" evidence="2">
    <location>
        <begin position="47"/>
        <end position="368"/>
    </location>
</feature>
<evidence type="ECO:0000256" key="1">
    <source>
        <dbReference type="SAM" id="Phobius"/>
    </source>
</evidence>
<feature type="transmembrane region" description="Helical" evidence="1">
    <location>
        <begin position="183"/>
        <end position="205"/>
    </location>
</feature>
<feature type="transmembrane region" description="Helical" evidence="1">
    <location>
        <begin position="260"/>
        <end position="278"/>
    </location>
</feature>
<dbReference type="Pfam" id="PF01757">
    <property type="entry name" value="Acyl_transf_3"/>
    <property type="match status" value="1"/>
</dbReference>
<feature type="transmembrane region" description="Helical" evidence="1">
    <location>
        <begin position="131"/>
        <end position="151"/>
    </location>
</feature>
<reference evidence="3 4" key="1">
    <citation type="journal article" date="2014" name="Genome Announc.">
        <title>Draft Genome Sequence of the Haloacid-Degrading Burkholderia caribensis Strain MBA4.</title>
        <authorList>
            <person name="Pan Y."/>
            <person name="Kong K.F."/>
            <person name="Tsang J.S."/>
        </authorList>
    </citation>
    <scope>NUCLEOTIDE SEQUENCE [LARGE SCALE GENOMIC DNA]</scope>
    <source>
        <strain evidence="3 4">852011</strain>
    </source>
</reference>
<dbReference type="GO" id="GO:0016747">
    <property type="term" value="F:acyltransferase activity, transferring groups other than amino-acyl groups"/>
    <property type="evidence" value="ECO:0007669"/>
    <property type="project" value="InterPro"/>
</dbReference>
<name>A0A9Q6S357_9BURK</name>
<feature type="transmembrane region" description="Helical" evidence="1">
    <location>
        <begin position="349"/>
        <end position="371"/>
    </location>
</feature>
<dbReference type="GO" id="GO:0000271">
    <property type="term" value="P:polysaccharide biosynthetic process"/>
    <property type="evidence" value="ECO:0007669"/>
    <property type="project" value="TreeGrafter"/>
</dbReference>
<gene>
    <name evidence="3" type="ORF">A9O66_13175</name>
</gene>
<evidence type="ECO:0000259" key="2">
    <source>
        <dbReference type="Pfam" id="PF01757"/>
    </source>
</evidence>
<keyword evidence="1" id="KW-0472">Membrane</keyword>
<dbReference type="Proteomes" id="UP000509548">
    <property type="component" value="Chromosome 1"/>
</dbReference>
<organism evidence="3 4">
    <name type="scientific">Paraburkholderia caribensis</name>
    <dbReference type="NCBI Taxonomy" id="75105"/>
    <lineage>
        <taxon>Bacteria</taxon>
        <taxon>Pseudomonadati</taxon>
        <taxon>Pseudomonadota</taxon>
        <taxon>Betaproteobacteria</taxon>
        <taxon>Burkholderiales</taxon>
        <taxon>Burkholderiaceae</taxon>
        <taxon>Paraburkholderia</taxon>
    </lineage>
</organism>
<sequence length="392" mass="44243">MSLLDTNPVIPTLILFAASLFMASLFVHKISFFRSVIDREVASRRFHAIDGLRGFLAIAVIVHHIGINHSYYLSGLWDLTPSRLNTFLGRSAVAMFFMITSFLFWGRAIASNGEIDARQFYISRIRRVVPMYFLASGLLVITALALTHFRITVGAKELLQQILAWLLFTIPGAPSINGLDKTYLINTVFWSLAFEWKFYLLLPLIAIFARRYVQWIFAVVSSMLIYAFSQTGLEWFFLFGCVTAVLVRVEWVSRVARHELASLLAIACLGAVLLWQPLVYSFAGASLLLVPFLIFASGNSVFSILTCRPARMLGLISYSIYLMHNWVLYLASRAINHFTPVANLTPVEYWLVGLMVVLATLFLSLLTYRFVEYPLLVGPRSQAKLDVKIAAN</sequence>
<accession>A0A9Q6S357</accession>
<dbReference type="AlphaFoldDB" id="A0A9Q6S357"/>
<feature type="transmembrane region" description="Helical" evidence="1">
    <location>
        <begin position="235"/>
        <end position="253"/>
    </location>
</feature>
<proteinExistence type="predicted"/>
<dbReference type="PANTHER" id="PTHR23028:SF53">
    <property type="entry name" value="ACYL_TRANSF_3 DOMAIN-CONTAINING PROTEIN"/>
    <property type="match status" value="1"/>
</dbReference>
<dbReference type="InterPro" id="IPR050879">
    <property type="entry name" value="Acyltransferase_3"/>
</dbReference>
<feature type="transmembrane region" description="Helical" evidence="1">
    <location>
        <begin position="312"/>
        <end position="329"/>
    </location>
</feature>
<evidence type="ECO:0000313" key="4">
    <source>
        <dbReference type="Proteomes" id="UP000509548"/>
    </source>
</evidence>
<keyword evidence="1" id="KW-0812">Transmembrane</keyword>
<feature type="transmembrane region" description="Helical" evidence="1">
    <location>
        <begin position="12"/>
        <end position="33"/>
    </location>
</feature>
<protein>
    <recommendedName>
        <fullName evidence="2">Acyltransferase 3 domain-containing protein</fullName>
    </recommendedName>
</protein>
<dbReference type="RefSeq" id="WP_176956879.1">
    <property type="nucleotide sequence ID" value="NZ_CP015958.1"/>
</dbReference>